<keyword evidence="1" id="KW-0812">Transmembrane</keyword>
<feature type="transmembrane region" description="Helical" evidence="1">
    <location>
        <begin position="49"/>
        <end position="69"/>
    </location>
</feature>
<dbReference type="RefSeq" id="WP_100512343.1">
    <property type="nucleotide sequence ID" value="NZ_PEBK01000002.1"/>
</dbReference>
<dbReference type="Proteomes" id="UP000231451">
    <property type="component" value="Unassembled WGS sequence"/>
</dbReference>
<dbReference type="InterPro" id="IPR021202">
    <property type="entry name" value="Rv3654c-like"/>
</dbReference>
<dbReference type="Pfam" id="PF13400">
    <property type="entry name" value="Tad"/>
    <property type="match status" value="1"/>
</dbReference>
<dbReference type="OrthoDB" id="3791018at2"/>
<dbReference type="EMBL" id="PEBK01000002">
    <property type="protein sequence ID" value="PJM75809.1"/>
    <property type="molecule type" value="Genomic_DNA"/>
</dbReference>
<gene>
    <name evidence="3" type="ORF">CSQ87_02765</name>
</gene>
<proteinExistence type="predicted"/>
<comment type="caution">
    <text evidence="3">The sequence shown here is derived from an EMBL/GenBank/DDBJ whole genome shotgun (WGS) entry which is preliminary data.</text>
</comment>
<feature type="domain" description="Putative Flp pilus-assembly TadG-like N-terminal" evidence="2">
    <location>
        <begin position="42"/>
        <end position="89"/>
    </location>
</feature>
<organism evidence="3 4">
    <name type="scientific">Bifidobacterium simiarum</name>
    <dbReference type="NCBI Taxonomy" id="2045441"/>
    <lineage>
        <taxon>Bacteria</taxon>
        <taxon>Bacillati</taxon>
        <taxon>Actinomycetota</taxon>
        <taxon>Actinomycetes</taxon>
        <taxon>Bifidobacteriales</taxon>
        <taxon>Bifidobacteriaceae</taxon>
        <taxon>Bifidobacterium</taxon>
    </lineage>
</organism>
<sequence length="150" mass="15380">MSRGCVNRDCVDRERADRECADWDCADRERACGSRVRAWEQGSGTVTGVALVCAVGVMLSVILAVGNVLMSKSRAQTAADNAALAGATALYESTGAPCAIASNVAARNGGTLTSCEVHGEDVVAAASVRSRVPVVGDVEAHAKAGPKDCE</sequence>
<protein>
    <submittedName>
        <fullName evidence="3">Pilus assembly protein TadE</fullName>
    </submittedName>
</protein>
<evidence type="ECO:0000313" key="3">
    <source>
        <dbReference type="EMBL" id="PJM75809.1"/>
    </source>
</evidence>
<dbReference type="AlphaFoldDB" id="A0A2M9HG89"/>
<evidence type="ECO:0000313" key="4">
    <source>
        <dbReference type="Proteomes" id="UP000231451"/>
    </source>
</evidence>
<reference evidence="3 4" key="1">
    <citation type="submission" date="2017-10" db="EMBL/GenBank/DDBJ databases">
        <title>Draft genome sequences of strains TRE 1, TRE 9, TRE H and TRI 7, isolated from tamarins, belonging to four potential novel Bifidobacterium species.</title>
        <authorList>
            <person name="Mattarelli P."/>
            <person name="Modesto M."/>
            <person name="Puglisi E."/>
            <person name="Morelli L."/>
            <person name="Spezio C."/>
            <person name="Bonetti A."/>
            <person name="Sandri C."/>
        </authorList>
    </citation>
    <scope>NUCLEOTIDE SEQUENCE [LARGE SCALE GENOMIC DNA]</scope>
    <source>
        <strain evidence="4">TRI7</strain>
    </source>
</reference>
<evidence type="ECO:0000256" key="1">
    <source>
        <dbReference type="SAM" id="Phobius"/>
    </source>
</evidence>
<keyword evidence="4" id="KW-1185">Reference proteome</keyword>
<dbReference type="NCBIfam" id="TIGR03816">
    <property type="entry name" value="tadE_like_DECH"/>
    <property type="match status" value="1"/>
</dbReference>
<accession>A0A2M9HG89</accession>
<name>A0A2M9HG89_9BIFI</name>
<dbReference type="InterPro" id="IPR028087">
    <property type="entry name" value="Tad_N"/>
</dbReference>
<evidence type="ECO:0000259" key="2">
    <source>
        <dbReference type="Pfam" id="PF13400"/>
    </source>
</evidence>
<keyword evidence="1" id="KW-0472">Membrane</keyword>
<keyword evidence="1" id="KW-1133">Transmembrane helix</keyword>